<evidence type="ECO:0000256" key="1">
    <source>
        <dbReference type="SAM" id="Phobius"/>
    </source>
</evidence>
<comment type="caution">
    <text evidence="2">The sequence shown here is derived from an EMBL/GenBank/DDBJ whole genome shotgun (WGS) entry which is preliminary data.</text>
</comment>
<dbReference type="AlphaFoldDB" id="A0A4Q4ZC23"/>
<organism evidence="2 3">
    <name type="scientific">Nocardioides guangzhouensis</name>
    <dbReference type="NCBI Taxonomy" id="2497878"/>
    <lineage>
        <taxon>Bacteria</taxon>
        <taxon>Bacillati</taxon>
        <taxon>Actinomycetota</taxon>
        <taxon>Actinomycetes</taxon>
        <taxon>Propionibacteriales</taxon>
        <taxon>Nocardioidaceae</taxon>
        <taxon>Nocardioides</taxon>
    </lineage>
</organism>
<keyword evidence="1" id="KW-1133">Transmembrane helix</keyword>
<proteinExistence type="predicted"/>
<evidence type="ECO:0008006" key="4">
    <source>
        <dbReference type="Google" id="ProtNLM"/>
    </source>
</evidence>
<reference evidence="2 3" key="1">
    <citation type="submission" date="2019-01" db="EMBL/GenBank/DDBJ databases">
        <title>Nocardioides guangzhouensis sp. nov., an actinobacterium isolated from soil.</title>
        <authorList>
            <person name="Fu Y."/>
            <person name="Cai Y."/>
            <person name="Lin Z."/>
            <person name="Chen P."/>
        </authorList>
    </citation>
    <scope>NUCLEOTIDE SEQUENCE [LARGE SCALE GENOMIC DNA]</scope>
    <source>
        <strain evidence="2 3">130</strain>
    </source>
</reference>
<name>A0A4Q4ZC23_9ACTN</name>
<dbReference type="Proteomes" id="UP000295198">
    <property type="component" value="Unassembled WGS sequence"/>
</dbReference>
<protein>
    <recommendedName>
        <fullName evidence="4">PQ-loop repeat-containing protein</fullName>
    </recommendedName>
</protein>
<keyword evidence="1" id="KW-0812">Transmembrane</keyword>
<accession>A0A4Q4ZC23</accession>
<evidence type="ECO:0000313" key="3">
    <source>
        <dbReference type="Proteomes" id="UP000295198"/>
    </source>
</evidence>
<dbReference type="EMBL" id="SDKM01000016">
    <property type="protein sequence ID" value="RYP85580.1"/>
    <property type="molecule type" value="Genomic_DNA"/>
</dbReference>
<keyword evidence="3" id="KW-1185">Reference proteome</keyword>
<gene>
    <name evidence="2" type="ORF">EKO23_12180</name>
</gene>
<keyword evidence="1" id="KW-0472">Membrane</keyword>
<evidence type="ECO:0000313" key="2">
    <source>
        <dbReference type="EMBL" id="RYP85580.1"/>
    </source>
</evidence>
<dbReference type="Gene3D" id="1.20.1280.290">
    <property type="match status" value="1"/>
</dbReference>
<sequence>MVSTVLFVGSYLPMLVKAFRTRDLTSYSLGNLVLANVGNAVHSVYVFSLPVGPIWFLHGFYVLGTLLMLVWHRLFVPR</sequence>
<feature type="transmembrane region" description="Helical" evidence="1">
    <location>
        <begin position="54"/>
        <end position="76"/>
    </location>
</feature>
<dbReference type="OrthoDB" id="4569898at2"/>